<keyword evidence="2" id="KW-1003">Cell membrane</keyword>
<organism evidence="10 11">
    <name type="scientific">Bordetella genomosp. 9</name>
    <dbReference type="NCBI Taxonomy" id="1416803"/>
    <lineage>
        <taxon>Bacteria</taxon>
        <taxon>Pseudomonadati</taxon>
        <taxon>Pseudomonadota</taxon>
        <taxon>Betaproteobacteria</taxon>
        <taxon>Burkholderiales</taxon>
        <taxon>Alcaligenaceae</taxon>
        <taxon>Bordetella</taxon>
    </lineage>
</organism>
<feature type="transmembrane region" description="Helical" evidence="8">
    <location>
        <begin position="211"/>
        <end position="229"/>
    </location>
</feature>
<gene>
    <name evidence="10" type="ORF">CAL13_16060</name>
</gene>
<protein>
    <submittedName>
        <fullName evidence="10">Dolichyl-phosphate-mannose--protein mannosyltransferase</fullName>
    </submittedName>
</protein>
<accession>A0A1W6Z2K2</accession>
<feature type="transmembrane region" description="Helical" evidence="8">
    <location>
        <begin position="236"/>
        <end position="254"/>
    </location>
</feature>
<dbReference type="InterPro" id="IPR050297">
    <property type="entry name" value="LipidA_mod_glycosyltrf_83"/>
</dbReference>
<dbReference type="GO" id="GO:0010041">
    <property type="term" value="P:response to iron(III) ion"/>
    <property type="evidence" value="ECO:0007669"/>
    <property type="project" value="TreeGrafter"/>
</dbReference>
<dbReference type="InterPro" id="IPR003342">
    <property type="entry name" value="ArnT-like_N"/>
</dbReference>
<keyword evidence="5 8" id="KW-0812">Transmembrane</keyword>
<keyword evidence="3 10" id="KW-0328">Glycosyltransferase</keyword>
<dbReference type="GO" id="GO:0016763">
    <property type="term" value="F:pentosyltransferase activity"/>
    <property type="evidence" value="ECO:0007669"/>
    <property type="project" value="TreeGrafter"/>
</dbReference>
<evidence type="ECO:0000313" key="11">
    <source>
        <dbReference type="Proteomes" id="UP000194139"/>
    </source>
</evidence>
<dbReference type="GO" id="GO:0009103">
    <property type="term" value="P:lipopolysaccharide biosynthetic process"/>
    <property type="evidence" value="ECO:0007669"/>
    <property type="project" value="UniProtKB-ARBA"/>
</dbReference>
<feature type="transmembrane region" description="Helical" evidence="8">
    <location>
        <begin position="312"/>
        <end position="334"/>
    </location>
</feature>
<sequence length="488" mass="54143">MLSARRFFVYALAAIAAARLFAMATMPFVDTSEPRYAEIARMMAASGDWITPWFTPELPFWGKPPLAFWIQALFIRAFGLSELAIRLSSMPAMAGMLWLCFVLGRRMASSGAARWAVLVFATMLLPAAAAGAVLTDPYLALGVAWSMTAFYMSMAAPSWKWRYGFFLGLAVGLLAKGPLAVVLVAGSIVPWALWARVSPGLRGVRMPRLPWVWGSILVAVLVLPWYIAAEMKTPGFLRYFILGEHFYRFIDAGWGGDLYGNAHRRARGSIWLDWLLATLPWGVAALAALAWRWRVRGAWRADLVRIGNDARWSFLLSWTLVTPLFFTFSGNIIWTYPLPALPPLAVWLGAAMPGTPGPRIRKALAVCLAVVPLAFAAAGIAGMTSPQRFKTEKELVAQAHSMMRPGERLYFVRRLPFSAQFYSRGTAGEVEVEDVETVIPHDGRRVFLAVAKGREDEIRPKLPPGARPVYESRLHRLFVVGDETPPAR</sequence>
<keyword evidence="4 10" id="KW-0808">Transferase</keyword>
<evidence type="ECO:0000256" key="7">
    <source>
        <dbReference type="ARBA" id="ARBA00023136"/>
    </source>
</evidence>
<feature type="transmembrane region" description="Helical" evidence="8">
    <location>
        <begin position="7"/>
        <end position="29"/>
    </location>
</feature>
<reference evidence="10 11" key="1">
    <citation type="submission" date="2017-05" db="EMBL/GenBank/DDBJ databases">
        <title>Complete and WGS of Bordetella genogroups.</title>
        <authorList>
            <person name="Spilker T."/>
            <person name="LiPuma J."/>
        </authorList>
    </citation>
    <scope>NUCLEOTIDE SEQUENCE [LARGE SCALE GENOMIC DNA]</scope>
    <source>
        <strain evidence="10 11">AU17164</strain>
    </source>
</reference>
<dbReference type="EMBL" id="CP021109">
    <property type="protein sequence ID" value="ARP87548.1"/>
    <property type="molecule type" value="Genomic_DNA"/>
</dbReference>
<evidence type="ECO:0000256" key="1">
    <source>
        <dbReference type="ARBA" id="ARBA00004651"/>
    </source>
</evidence>
<comment type="subcellular location">
    <subcellularLocation>
        <location evidence="1">Cell membrane</location>
        <topology evidence="1">Multi-pass membrane protein</topology>
    </subcellularLocation>
</comment>
<dbReference type="GO" id="GO:0000030">
    <property type="term" value="F:mannosyltransferase activity"/>
    <property type="evidence" value="ECO:0007669"/>
    <property type="project" value="InterPro"/>
</dbReference>
<feature type="transmembrane region" description="Helical" evidence="8">
    <location>
        <begin position="274"/>
        <end position="291"/>
    </location>
</feature>
<evidence type="ECO:0000256" key="5">
    <source>
        <dbReference type="ARBA" id="ARBA00022692"/>
    </source>
</evidence>
<evidence type="ECO:0000259" key="9">
    <source>
        <dbReference type="Pfam" id="PF02366"/>
    </source>
</evidence>
<feature type="transmembrane region" description="Helical" evidence="8">
    <location>
        <begin position="115"/>
        <end position="132"/>
    </location>
</feature>
<feature type="transmembrane region" description="Helical" evidence="8">
    <location>
        <begin position="163"/>
        <end position="191"/>
    </location>
</feature>
<keyword evidence="6 8" id="KW-1133">Transmembrane helix</keyword>
<dbReference type="GO" id="GO:0006493">
    <property type="term" value="P:protein O-linked glycosylation"/>
    <property type="evidence" value="ECO:0007669"/>
    <property type="project" value="InterPro"/>
</dbReference>
<keyword evidence="11" id="KW-1185">Reference proteome</keyword>
<dbReference type="RefSeq" id="WP_086072936.1">
    <property type="nucleotide sequence ID" value="NZ_CP021109.1"/>
</dbReference>
<proteinExistence type="predicted"/>
<evidence type="ECO:0000256" key="6">
    <source>
        <dbReference type="ARBA" id="ARBA00022989"/>
    </source>
</evidence>
<dbReference type="GO" id="GO:0005886">
    <property type="term" value="C:plasma membrane"/>
    <property type="evidence" value="ECO:0007669"/>
    <property type="project" value="UniProtKB-SubCell"/>
</dbReference>
<evidence type="ECO:0000256" key="4">
    <source>
        <dbReference type="ARBA" id="ARBA00022679"/>
    </source>
</evidence>
<feature type="transmembrane region" description="Helical" evidence="8">
    <location>
        <begin position="83"/>
        <end position="103"/>
    </location>
</feature>
<feature type="transmembrane region" description="Helical" evidence="8">
    <location>
        <begin position="363"/>
        <end position="383"/>
    </location>
</feature>
<dbReference type="Pfam" id="PF02366">
    <property type="entry name" value="PMT"/>
    <property type="match status" value="1"/>
</dbReference>
<keyword evidence="7 8" id="KW-0472">Membrane</keyword>
<dbReference type="Proteomes" id="UP000194139">
    <property type="component" value="Chromosome"/>
</dbReference>
<evidence type="ECO:0000256" key="3">
    <source>
        <dbReference type="ARBA" id="ARBA00022676"/>
    </source>
</evidence>
<feature type="transmembrane region" description="Helical" evidence="8">
    <location>
        <begin position="138"/>
        <end position="156"/>
    </location>
</feature>
<evidence type="ECO:0000256" key="2">
    <source>
        <dbReference type="ARBA" id="ARBA00022475"/>
    </source>
</evidence>
<dbReference type="PANTHER" id="PTHR33908">
    <property type="entry name" value="MANNOSYLTRANSFERASE YKCB-RELATED"/>
    <property type="match status" value="1"/>
</dbReference>
<feature type="domain" description="ArnT-like N-terminal" evidence="9">
    <location>
        <begin position="31"/>
        <end position="240"/>
    </location>
</feature>
<evidence type="ECO:0000313" key="10">
    <source>
        <dbReference type="EMBL" id="ARP87548.1"/>
    </source>
</evidence>
<name>A0A1W6Z2K2_9BORD</name>
<evidence type="ECO:0000256" key="8">
    <source>
        <dbReference type="SAM" id="Phobius"/>
    </source>
</evidence>
<dbReference type="PANTHER" id="PTHR33908:SF3">
    <property type="entry name" value="UNDECAPRENYL PHOSPHATE-ALPHA-4-AMINO-4-DEOXY-L-ARABINOSE ARABINOSYL TRANSFERASE"/>
    <property type="match status" value="1"/>
</dbReference>
<dbReference type="AlphaFoldDB" id="A0A1W6Z2K2"/>